<feature type="region of interest" description="Disordered" evidence="4">
    <location>
        <begin position="1"/>
        <end position="49"/>
    </location>
</feature>
<dbReference type="GO" id="GO:0005886">
    <property type="term" value="C:plasma membrane"/>
    <property type="evidence" value="ECO:0007669"/>
    <property type="project" value="TreeGrafter"/>
</dbReference>
<dbReference type="GO" id="GO:0051536">
    <property type="term" value="F:iron-sulfur cluster binding"/>
    <property type="evidence" value="ECO:0007669"/>
    <property type="project" value="UniProtKB-KW"/>
</dbReference>
<protein>
    <recommendedName>
        <fullName evidence="5">4Fe-4S ferredoxin-type domain-containing protein</fullName>
    </recommendedName>
</protein>
<reference evidence="6 7" key="1">
    <citation type="journal article" date="2017" name="ISME J.">
        <title>Energy and carbon metabolisms in a deep terrestrial subsurface fluid microbial community.</title>
        <authorList>
            <person name="Momper L."/>
            <person name="Jungbluth S.P."/>
            <person name="Lee M.D."/>
            <person name="Amend J.P."/>
        </authorList>
    </citation>
    <scope>NUCLEOTIDE SEQUENCE [LARGE SCALE GENOMIC DNA]</scope>
    <source>
        <strain evidence="6">SURF_5</strain>
    </source>
</reference>
<evidence type="ECO:0000256" key="3">
    <source>
        <dbReference type="ARBA" id="ARBA00023014"/>
    </source>
</evidence>
<comment type="caution">
    <text evidence="6">The sequence shown here is derived from an EMBL/GenBank/DDBJ whole genome shotgun (WGS) entry which is preliminary data.</text>
</comment>
<dbReference type="InterPro" id="IPR051460">
    <property type="entry name" value="HdrC_iron-sulfur_subunit"/>
</dbReference>
<dbReference type="PANTHER" id="PTHR43255">
    <property type="entry name" value="IRON-SULFUR-BINDING OXIDOREDUCTASE FADF-RELATED-RELATED"/>
    <property type="match status" value="1"/>
</dbReference>
<keyword evidence="1" id="KW-0479">Metal-binding</keyword>
<dbReference type="PROSITE" id="PS00198">
    <property type="entry name" value="4FE4S_FER_1"/>
    <property type="match status" value="2"/>
</dbReference>
<dbReference type="Proteomes" id="UP000265882">
    <property type="component" value="Unassembled WGS sequence"/>
</dbReference>
<evidence type="ECO:0000256" key="4">
    <source>
        <dbReference type="SAM" id="MobiDB-lite"/>
    </source>
</evidence>
<gene>
    <name evidence="6" type="ORF">C4520_22010</name>
</gene>
<dbReference type="InterPro" id="IPR017896">
    <property type="entry name" value="4Fe4S_Fe-S-bd"/>
</dbReference>
<dbReference type="InterPro" id="IPR017900">
    <property type="entry name" value="4Fe4S_Fe_S_CS"/>
</dbReference>
<evidence type="ECO:0000313" key="7">
    <source>
        <dbReference type="Proteomes" id="UP000265882"/>
    </source>
</evidence>
<accession>A0A3A4N6X9</accession>
<dbReference type="GO" id="GO:0046872">
    <property type="term" value="F:metal ion binding"/>
    <property type="evidence" value="ECO:0007669"/>
    <property type="project" value="UniProtKB-KW"/>
</dbReference>
<dbReference type="Pfam" id="PF13183">
    <property type="entry name" value="Fer4_8"/>
    <property type="match status" value="1"/>
</dbReference>
<dbReference type="PANTHER" id="PTHR43255:SF2">
    <property type="entry name" value="HETERODISULFIDE REDUCTASE RELATED PROTEIN"/>
    <property type="match status" value="1"/>
</dbReference>
<dbReference type="Gene3D" id="1.10.1060.10">
    <property type="entry name" value="Alpha-helical ferredoxin"/>
    <property type="match status" value="1"/>
</dbReference>
<keyword evidence="2" id="KW-0408">Iron</keyword>
<evidence type="ECO:0000256" key="1">
    <source>
        <dbReference type="ARBA" id="ARBA00022723"/>
    </source>
</evidence>
<keyword evidence="3" id="KW-0411">Iron-sulfur</keyword>
<dbReference type="InterPro" id="IPR009051">
    <property type="entry name" value="Helical_ferredxn"/>
</dbReference>
<proteinExistence type="predicted"/>
<feature type="compositionally biased region" description="Basic and acidic residues" evidence="4">
    <location>
        <begin position="21"/>
        <end position="38"/>
    </location>
</feature>
<sequence>MPGLRPVRGRLPEQSRGSAGLERETDAGDNRREAEKHRPFAAAGRQGGNNVTDLATANKDLWRDVFDSEDLRYCFNCSTCISGCPASNANPPLLIRSLVRMVILGLEDELLEQDTPWTCVTCSRCEEFCPMDVKPFELCLAVRRWQSRNDETRIPPSIVEIYSRGYTQAVERNTEQRKSLGLPEKLPVITEYPELLEKFRQMLMQTKVISDNAYMFEGV</sequence>
<dbReference type="SUPFAM" id="SSF46548">
    <property type="entry name" value="alpha-helical ferredoxin"/>
    <property type="match status" value="1"/>
</dbReference>
<name>A0A3A4N6X9_ABYX5</name>
<dbReference type="PROSITE" id="PS51379">
    <property type="entry name" value="4FE4S_FER_2"/>
    <property type="match status" value="1"/>
</dbReference>
<evidence type="ECO:0000259" key="5">
    <source>
        <dbReference type="PROSITE" id="PS51379"/>
    </source>
</evidence>
<feature type="domain" description="4Fe-4S ferredoxin-type" evidence="5">
    <location>
        <begin position="109"/>
        <end position="139"/>
    </location>
</feature>
<evidence type="ECO:0000313" key="6">
    <source>
        <dbReference type="EMBL" id="RJP14046.1"/>
    </source>
</evidence>
<dbReference type="AlphaFoldDB" id="A0A3A4N6X9"/>
<evidence type="ECO:0000256" key="2">
    <source>
        <dbReference type="ARBA" id="ARBA00023004"/>
    </source>
</evidence>
<dbReference type="EMBL" id="QZKU01000145">
    <property type="protein sequence ID" value="RJP14046.1"/>
    <property type="molecule type" value="Genomic_DNA"/>
</dbReference>
<organism evidence="6 7">
    <name type="scientific">Abyssobacteria bacterium (strain SURF_5)</name>
    <dbReference type="NCBI Taxonomy" id="2093360"/>
    <lineage>
        <taxon>Bacteria</taxon>
        <taxon>Pseudomonadati</taxon>
        <taxon>Candidatus Hydrogenedentota</taxon>
        <taxon>Candidatus Abyssobacteria</taxon>
    </lineage>
</organism>